<gene>
    <name evidence="3" type="ORF">GL50803_0016630</name>
</gene>
<feature type="coiled-coil region" evidence="1">
    <location>
        <begin position="574"/>
        <end position="611"/>
    </location>
</feature>
<organism evidence="3 4">
    <name type="scientific">Giardia intestinalis (strain ATCC 50803 / WB clone C6)</name>
    <name type="common">Giardia lamblia</name>
    <dbReference type="NCBI Taxonomy" id="184922"/>
    <lineage>
        <taxon>Eukaryota</taxon>
        <taxon>Metamonada</taxon>
        <taxon>Diplomonadida</taxon>
        <taxon>Hexamitidae</taxon>
        <taxon>Giardiinae</taxon>
        <taxon>Giardia</taxon>
    </lineage>
</organism>
<dbReference type="KEGG" id="gla:GL50803_0016630"/>
<evidence type="ECO:0000256" key="1">
    <source>
        <dbReference type="SAM" id="Coils"/>
    </source>
</evidence>
<feature type="region of interest" description="Disordered" evidence="2">
    <location>
        <begin position="169"/>
        <end position="205"/>
    </location>
</feature>
<dbReference type="Proteomes" id="UP000001548">
    <property type="component" value="Unassembled WGS sequence"/>
</dbReference>
<accession>A8BMZ5</accession>
<name>A8BMZ5_GIAIC</name>
<proteinExistence type="predicted"/>
<evidence type="ECO:0000313" key="4">
    <source>
        <dbReference type="Proteomes" id="UP000001548"/>
    </source>
</evidence>
<reference evidence="3 4" key="1">
    <citation type="journal article" date="2007" name="Science">
        <title>Genomic minimalism in the early diverging intestinal parasite Giardia lamblia.</title>
        <authorList>
            <person name="Morrison H.G."/>
            <person name="McArthur A.G."/>
            <person name="Gillin F.D."/>
            <person name="Aley S.B."/>
            <person name="Adam R.D."/>
            <person name="Olsen G.J."/>
            <person name="Best A.A."/>
            <person name="Cande W.Z."/>
            <person name="Chen F."/>
            <person name="Cipriano M.J."/>
            <person name="Davids B.J."/>
            <person name="Dawson S.C."/>
            <person name="Elmendorf H.G."/>
            <person name="Hehl A.B."/>
            <person name="Holder M.E."/>
            <person name="Huse S.M."/>
            <person name="Kim U.U."/>
            <person name="Lasek-Nesselquist E."/>
            <person name="Manning G."/>
            <person name="Nigam A."/>
            <person name="Nixon J.E."/>
            <person name="Palm D."/>
            <person name="Passamaneck N.E."/>
            <person name="Prabhu A."/>
            <person name="Reich C.I."/>
            <person name="Reiner D.S."/>
            <person name="Samuelson J."/>
            <person name="Svard S.G."/>
            <person name="Sogin M.L."/>
        </authorList>
    </citation>
    <scope>NUCLEOTIDE SEQUENCE [LARGE SCALE GENOMIC DNA]</scope>
    <source>
        <strain evidence="3 4">WB C6</strain>
    </source>
</reference>
<evidence type="ECO:0000313" key="3">
    <source>
        <dbReference type="EMBL" id="KAE8305579.1"/>
    </source>
</evidence>
<keyword evidence="1" id="KW-0175">Coiled coil</keyword>
<protein>
    <submittedName>
        <fullName evidence="3">Uncharacterized protein</fullName>
    </submittedName>
</protein>
<dbReference type="GeneID" id="5698879"/>
<dbReference type="OMA" id="NEREYCK"/>
<keyword evidence="4" id="KW-1185">Reference proteome</keyword>
<feature type="region of interest" description="Disordered" evidence="2">
    <location>
        <begin position="616"/>
        <end position="647"/>
    </location>
</feature>
<evidence type="ECO:0000256" key="2">
    <source>
        <dbReference type="SAM" id="MobiDB-lite"/>
    </source>
</evidence>
<feature type="compositionally biased region" description="Low complexity" evidence="2">
    <location>
        <begin position="178"/>
        <end position="191"/>
    </location>
</feature>
<dbReference type="VEuPathDB" id="GiardiaDB:GL50803_16630"/>
<dbReference type="HOGENOM" id="CLU_264238_0_0_1"/>
<dbReference type="RefSeq" id="XP_001705994.1">
    <property type="nucleotide sequence ID" value="XM_001705942.1"/>
</dbReference>
<feature type="coiled-coil region" evidence="1">
    <location>
        <begin position="367"/>
        <end position="436"/>
    </location>
</feature>
<dbReference type="EMBL" id="AACB03000001">
    <property type="protein sequence ID" value="KAE8305579.1"/>
    <property type="molecule type" value="Genomic_DNA"/>
</dbReference>
<sequence>MPPDPSMITKLLQQAEVASAQLGSTQSKLSLNKATKVSKRATTTITTTATAVPPPVLPEEEEHGDVMTSTMEHLLRNRGYEYLTEQNELAQKSKEDARILVEQGAKEFFYGKDLPPISLTQDPERYVNKVLSDNSAFYSNIRESSITNKGNTKPGCTLENTVRKCSSVLSDASSNPDTVSASGTTGSTHTGRASKEPGAVRQRNHRTLATSLNIVQKLLNEPVTRKQSIFTLSQRHFLTADFLMGDIIDALASDSREMRGAMEMARKIYTSAYSDNKCGDFLLSAEIVRLKQELHETKIALEKQRQRAIVLLTAMDDRRKLDQKRAEETVKKVEEQRAIEVNAAMQRTRDYGEQVRILRAVIEAIKNDQQVKEVETLKQNLDSSRALTRELEGKNVQLMESLQTLQAAYSDLQMEHQEAGAVIMQLRAELKAANNEREYCKGCSSRIIERSKYVGSEITNRVERLEAVSAILSGLQVNKEKLQMSIDNPGVSEYLYEKEKVVSSFFDDLRAAEKEKLHLLQQEPPDAQAEHPEGQNKGASVVDRVDESYYLIDLSKLARSLCLIEMRLEAAPKLQQLDDEITALRYENNRLKNVEQELTELRKVYRSVISRTQAIEPKASGADTEADPKGDSTKETQGASAGKIEGSHLASAQNQGIYENSVTLLREQPLQLLISKNFKIQLVEREDRDKEGSELTTTPNYVSAVILSFLRHLCMSSFTSDTSMCRQLTGRCMPKADGTPYPTTYPIQALFTGWVHAQYHIVPEDRRQFEVELLVNKVSCCLQAFQSLTSDIFIEDESMLLSLGSLLLNTSISADEVSFLIYITILTHGGLPDAHPVLLPHLEKDVKITTAYISLKRAINIILATVSKTIQKGFIEFFIHQGRSTSLIKDVTLADISSGRVFVVDVYENLDGDDLYDADIREIFAANKDYFSDTGAASSATVGLSSSVASPIKNLRNRDDLTRVSIINANFFLLSMLKAYRTEVMTRLEATRLMYAGSLLETSTLLRSSKMTALPDTMKFRIVREIIRMINPICDDSMIDAAYLDVIWRSPSANWSILVDACKTRGVFASALKFPPIEVMMPLVGGYYTGATNPGLSSNPGVAPASIAAYANDYDTILSQARSLFDKAKVALLHLSSAMGTESAVCTRSIIQEVSNIERTALTFDNLGLVISALKATLLYAVELSFSVISACGRDYGIESLSVRKSLAEGKGVSLRKVARQPTEIWIDSLYYLTGALAASLGWETDSGMCVASMSMKRKLSSRGESRA</sequence>
<comment type="caution">
    <text evidence="3">The sequence shown here is derived from an EMBL/GenBank/DDBJ whole genome shotgun (WGS) entry which is preliminary data.</text>
</comment>
<dbReference type="AlphaFoldDB" id="A8BMZ5"/>